<feature type="region of interest" description="Disordered" evidence="6">
    <location>
        <begin position="367"/>
        <end position="430"/>
    </location>
</feature>
<dbReference type="SUPFAM" id="SSF57362">
    <property type="entry name" value="BPTI-like"/>
    <property type="match status" value="1"/>
</dbReference>
<keyword evidence="4" id="KW-0722">Serine protease inhibitor</keyword>
<proteinExistence type="predicted"/>
<dbReference type="InterPro" id="IPR002223">
    <property type="entry name" value="Kunitz_BPTI"/>
</dbReference>
<reference evidence="8 9" key="1">
    <citation type="submission" date="2014-03" db="EMBL/GenBank/DDBJ databases">
        <title>Draft genome of the hookworm Oesophagostomum dentatum.</title>
        <authorList>
            <person name="Mitreva M."/>
        </authorList>
    </citation>
    <scope>NUCLEOTIDE SEQUENCE [LARGE SCALE GENOMIC DNA]</scope>
    <source>
        <strain evidence="8 9">OD-Hann</strain>
    </source>
</reference>
<feature type="compositionally biased region" description="Polar residues" evidence="6">
    <location>
        <begin position="636"/>
        <end position="648"/>
    </location>
</feature>
<feature type="compositionally biased region" description="Low complexity" evidence="6">
    <location>
        <begin position="1218"/>
        <end position="1229"/>
    </location>
</feature>
<feature type="compositionally biased region" description="Polar residues" evidence="6">
    <location>
        <begin position="1198"/>
        <end position="1207"/>
    </location>
</feature>
<protein>
    <submittedName>
        <fullName evidence="8">Kunitz/Bovine pancreatic trypsin inhibitor domain protein</fullName>
    </submittedName>
</protein>
<feature type="compositionally biased region" description="Low complexity" evidence="6">
    <location>
        <begin position="725"/>
        <end position="737"/>
    </location>
</feature>
<dbReference type="PANTHER" id="PTHR10083">
    <property type="entry name" value="KUNITZ-TYPE PROTEASE INHIBITOR-RELATED"/>
    <property type="match status" value="1"/>
</dbReference>
<feature type="region of interest" description="Disordered" evidence="6">
    <location>
        <begin position="504"/>
        <end position="609"/>
    </location>
</feature>
<feature type="compositionally biased region" description="Polar residues" evidence="6">
    <location>
        <begin position="119"/>
        <end position="131"/>
    </location>
</feature>
<feature type="compositionally biased region" description="Polar residues" evidence="6">
    <location>
        <begin position="399"/>
        <end position="426"/>
    </location>
</feature>
<feature type="compositionally biased region" description="Low complexity" evidence="6">
    <location>
        <begin position="1536"/>
        <end position="1553"/>
    </location>
</feature>
<evidence type="ECO:0000256" key="5">
    <source>
        <dbReference type="ARBA" id="ARBA00023157"/>
    </source>
</evidence>
<dbReference type="InterPro" id="IPR020901">
    <property type="entry name" value="Prtase_inh_Kunz-CS"/>
</dbReference>
<comment type="subcellular location">
    <subcellularLocation>
        <location evidence="1">Secreted</location>
    </subcellularLocation>
</comment>
<dbReference type="SMART" id="SM00131">
    <property type="entry name" value="KU"/>
    <property type="match status" value="1"/>
</dbReference>
<feature type="region of interest" description="Disordered" evidence="6">
    <location>
        <begin position="1368"/>
        <end position="1553"/>
    </location>
</feature>
<dbReference type="GO" id="GO:0005615">
    <property type="term" value="C:extracellular space"/>
    <property type="evidence" value="ECO:0007669"/>
    <property type="project" value="TreeGrafter"/>
</dbReference>
<feature type="compositionally biased region" description="Polar residues" evidence="6">
    <location>
        <begin position="546"/>
        <end position="577"/>
    </location>
</feature>
<feature type="compositionally biased region" description="Polar residues" evidence="6">
    <location>
        <begin position="1251"/>
        <end position="1266"/>
    </location>
</feature>
<dbReference type="EMBL" id="KN556139">
    <property type="protein sequence ID" value="KHJ88279.1"/>
    <property type="molecule type" value="Genomic_DNA"/>
</dbReference>
<dbReference type="PROSITE" id="PS50279">
    <property type="entry name" value="BPTI_KUNITZ_2"/>
    <property type="match status" value="1"/>
</dbReference>
<feature type="compositionally biased region" description="Basic and acidic residues" evidence="6">
    <location>
        <begin position="334"/>
        <end position="348"/>
    </location>
</feature>
<feature type="region of interest" description="Disordered" evidence="6">
    <location>
        <begin position="632"/>
        <end position="784"/>
    </location>
</feature>
<name>A0A0B1STJ8_OESDE</name>
<feature type="region of interest" description="Disordered" evidence="6">
    <location>
        <begin position="1033"/>
        <end position="1353"/>
    </location>
</feature>
<dbReference type="GO" id="GO:0004867">
    <property type="term" value="F:serine-type endopeptidase inhibitor activity"/>
    <property type="evidence" value="ECO:0007669"/>
    <property type="project" value="UniProtKB-KW"/>
</dbReference>
<feature type="compositionally biased region" description="Acidic residues" evidence="6">
    <location>
        <begin position="1269"/>
        <end position="1281"/>
    </location>
</feature>
<feature type="domain" description="BPTI/Kunitz inhibitor" evidence="7">
    <location>
        <begin position="24"/>
        <end position="74"/>
    </location>
</feature>
<dbReference type="Proteomes" id="UP000053660">
    <property type="component" value="Unassembled WGS sequence"/>
</dbReference>
<keyword evidence="2" id="KW-0964">Secreted</keyword>
<feature type="compositionally biased region" description="Polar residues" evidence="6">
    <location>
        <begin position="585"/>
        <end position="609"/>
    </location>
</feature>
<evidence type="ECO:0000259" key="7">
    <source>
        <dbReference type="PROSITE" id="PS50279"/>
    </source>
</evidence>
<feature type="compositionally biased region" description="Polar residues" evidence="6">
    <location>
        <begin position="221"/>
        <end position="231"/>
    </location>
</feature>
<feature type="compositionally biased region" description="Low complexity" evidence="6">
    <location>
        <begin position="1427"/>
        <end position="1454"/>
    </location>
</feature>
<dbReference type="OrthoDB" id="4473401at2759"/>
<feature type="region of interest" description="Disordered" evidence="6">
    <location>
        <begin position="951"/>
        <end position="982"/>
    </location>
</feature>
<feature type="region of interest" description="Disordered" evidence="6">
    <location>
        <begin position="91"/>
        <end position="151"/>
    </location>
</feature>
<dbReference type="CDD" id="cd00109">
    <property type="entry name" value="Kunitz-type"/>
    <property type="match status" value="1"/>
</dbReference>
<organism evidence="8 9">
    <name type="scientific">Oesophagostomum dentatum</name>
    <name type="common">Nodular worm</name>
    <dbReference type="NCBI Taxonomy" id="61180"/>
    <lineage>
        <taxon>Eukaryota</taxon>
        <taxon>Metazoa</taxon>
        <taxon>Ecdysozoa</taxon>
        <taxon>Nematoda</taxon>
        <taxon>Chromadorea</taxon>
        <taxon>Rhabditida</taxon>
        <taxon>Rhabditina</taxon>
        <taxon>Rhabditomorpha</taxon>
        <taxon>Strongyloidea</taxon>
        <taxon>Strongylidae</taxon>
        <taxon>Oesophagostomum</taxon>
    </lineage>
</organism>
<feature type="compositionally biased region" description="Low complexity" evidence="6">
    <location>
        <begin position="1135"/>
        <end position="1197"/>
    </location>
</feature>
<evidence type="ECO:0000256" key="4">
    <source>
        <dbReference type="ARBA" id="ARBA00022900"/>
    </source>
</evidence>
<dbReference type="Gene3D" id="4.10.410.10">
    <property type="entry name" value="Pancreatic trypsin inhibitor Kunitz domain"/>
    <property type="match status" value="1"/>
</dbReference>
<sequence length="1553" mass="169094">MSSRTRAVKETETTMRVGKSAWQSVTKKEPGPCKHFVDRWFFNTEDGTCHPFKYGGCAGNRNHFFTQNECEIHCARFLHRVTAPSAMHVPESEFADAKPPPPLRTSGGLEADAERRPAPTSQRPQQNSASYAVTAPPAKSSNTARDRSSLPVTLPARTLAAANLPFEIPAHLRSGAEPPKAKGSRTFYPETYEAWGIDLNRHPELAQEPAKQKPLARAQPTLASAGTQPNINVAAKESNQEQKFRPQPLPAAVQDRPVQTRIQIKPIEQKPTSELSNGAVHRENRPTTSEPVTASPRKPAPDSAQQSRFAPELNLASSRAPAQEVSHQTPTTDSNHRELPVKPLKPLEAEARPRVQAAYEQRLPITASAAPPVPPNTEQNPANNPQAPPKLEQKPPPRQFSSPTHSRSYSTNSIKSYNPQQNNNLAGLSPPVDPTYFTYNSQHLGAAPNRQFAVNTVPLDKQFVPENNSWLQQNQLQQVQQARAMAQPMFTSVVQGRGQFEGQFVSSHPGERQAVGQALPAQSSLTRNQGRVGSAHISGQEFGGATSRSASTLSHPSEQRANGQVTPVQGLPTQSSPARGPPPTQNLQTSRSTAAQAPAQTVPVTTQFSRNEWQERNQHLPSEQGDLRVVDGSLGSRFTTSPQNTPTHNFDRERARQQPVTTSRSPVRESEGIQAQHTSTRPAPTTTVQQRQQQIERLREQNYREATRQHSTPPSPTELTPIKPQPSSQPSSQHPQPVNHRTSERRISYAEQQSSPSPHTDFPRRRIENNQMVVTSSRQTSSRIEDEIAKTKAEWATVNAREGTQNIHNQESKAAWQRIAKAEFPYGLDRSKFIYWNGDYYAPTIPGVRIPRPGQKPSAEDWTIVEGPPAEMFREFQRQSKEFQNVAPFVNAARSAVEGEKKAESKNPVDIMDKALYLKQEGSVINAPRVRVPDKRPRKLQELSEHYPITDNDFPQFLRAPPPNRTRTERPKHTLNQANPPIYNLPNDNFPNHMQVANNTFTEARSNIRRHEQRHNFSTRLNIKPIGSIAGVVTEDGDNDDNEEPEQAPRRAAGVTQTRTQAPVGADNHRAPSPSLRGVATNSVASHPAHGKKIASIPAIPVEGMMSTASMEASDERGALESRNLARTNRPPTITGQRVSRTTQRSTSTTEAPSTTTSTVTTVTTTTRATTTPVTTVTAPATVTTPTTVTSAAETTPLSSTDVTASGSVVEARRSSTTEETPSSTTAARVSESTAPSRQQFAEETPAPVYETSTVVTDAENSTEFASITEDEEGDMVDEEPTTPSSDSSSSTADYTTSSASSRTTSPYSYSSSSSSSEPSSTVATATEASEDVSVSMSESTIAPFPSMSSTTASLSTDTFASVDLSTILSASESTTVRTSLSTEYSTTSGVDSTADYVNTSAPKESSSAPIDNATTPEILPEETTEEPSTQTTAEFTTITTEAPTSTTNRATTTPIVKKPTSVVSDLTEVDFSRDEQRTSAQSRVELPSAKKEPTNLSSALARNELQLAPKPPIFTPSGTETQPLKKIEILPRIPTTDTPTTTARSTTSSTTT</sequence>
<evidence type="ECO:0000256" key="3">
    <source>
        <dbReference type="ARBA" id="ARBA00022690"/>
    </source>
</evidence>
<feature type="compositionally biased region" description="Polar residues" evidence="6">
    <location>
        <begin position="1333"/>
        <end position="1353"/>
    </location>
</feature>
<feature type="region of interest" description="Disordered" evidence="6">
    <location>
        <begin position="207"/>
        <end position="348"/>
    </location>
</feature>
<feature type="compositionally biased region" description="Low complexity" evidence="6">
    <location>
        <begin position="376"/>
        <end position="385"/>
    </location>
</feature>
<accession>A0A0B1STJ8</accession>
<evidence type="ECO:0000313" key="8">
    <source>
        <dbReference type="EMBL" id="KHJ88279.1"/>
    </source>
</evidence>
<evidence type="ECO:0000256" key="6">
    <source>
        <dbReference type="SAM" id="MobiDB-lite"/>
    </source>
</evidence>
<dbReference type="InterPro" id="IPR050098">
    <property type="entry name" value="TFPI/VKTCI-like"/>
</dbReference>
<feature type="non-terminal residue" evidence="8">
    <location>
        <position position="1553"/>
    </location>
</feature>
<feature type="compositionally biased region" description="Polar residues" evidence="6">
    <location>
        <begin position="1231"/>
        <end position="1242"/>
    </location>
</feature>
<keyword evidence="5" id="KW-1015">Disulfide bond</keyword>
<keyword evidence="3" id="KW-0646">Protease inhibitor</keyword>
<evidence type="ECO:0000256" key="2">
    <source>
        <dbReference type="ARBA" id="ARBA00022525"/>
    </source>
</evidence>
<dbReference type="Pfam" id="PF00014">
    <property type="entry name" value="Kunitz_BPTI"/>
    <property type="match status" value="1"/>
</dbReference>
<gene>
    <name evidence="8" type="ORF">OESDEN_11930</name>
</gene>
<feature type="compositionally biased region" description="Low complexity" evidence="6">
    <location>
        <begin position="1282"/>
        <end position="1328"/>
    </location>
</feature>
<feature type="compositionally biased region" description="Polar residues" evidence="6">
    <location>
        <begin position="1125"/>
        <end position="1134"/>
    </location>
</feature>
<feature type="compositionally biased region" description="Polar residues" evidence="6">
    <location>
        <begin position="520"/>
        <end position="531"/>
    </location>
</feature>
<feature type="compositionally biased region" description="Basic and acidic residues" evidence="6">
    <location>
        <begin position="694"/>
        <end position="708"/>
    </location>
</feature>
<feature type="compositionally biased region" description="Polar residues" evidence="6">
    <location>
        <begin position="1368"/>
        <end position="1414"/>
    </location>
</feature>
<dbReference type="PROSITE" id="PS00280">
    <property type="entry name" value="BPTI_KUNITZ_1"/>
    <property type="match status" value="1"/>
</dbReference>
<dbReference type="InterPro" id="IPR036880">
    <property type="entry name" value="Kunitz_BPTI_sf"/>
</dbReference>
<evidence type="ECO:0000256" key="1">
    <source>
        <dbReference type="ARBA" id="ARBA00004613"/>
    </source>
</evidence>
<keyword evidence="9" id="KW-1185">Reference proteome</keyword>
<feature type="compositionally biased region" description="Acidic residues" evidence="6">
    <location>
        <begin position="1035"/>
        <end position="1046"/>
    </location>
</feature>
<feature type="compositionally biased region" description="Polar residues" evidence="6">
    <location>
        <begin position="769"/>
        <end position="782"/>
    </location>
</feature>
<evidence type="ECO:0000313" key="9">
    <source>
        <dbReference type="Proteomes" id="UP000053660"/>
    </source>
</evidence>
<feature type="compositionally biased region" description="Polar residues" evidence="6">
    <location>
        <begin position="673"/>
        <end position="688"/>
    </location>
</feature>
<dbReference type="PANTHER" id="PTHR10083:SF381">
    <property type="entry name" value="BPTI_KUNITZ INHIBITOR DOMAIN-CONTAINING PROTEIN"/>
    <property type="match status" value="1"/>
</dbReference>